<feature type="domain" description="Reverse transcriptase" evidence="1">
    <location>
        <begin position="1"/>
        <end position="127"/>
    </location>
</feature>
<dbReference type="PANTHER" id="PTHR33116">
    <property type="entry name" value="REVERSE TRANSCRIPTASE ZINC-BINDING DOMAIN-CONTAINING PROTEIN-RELATED-RELATED"/>
    <property type="match status" value="1"/>
</dbReference>
<dbReference type="Pfam" id="PF00078">
    <property type="entry name" value="RVT_1"/>
    <property type="match status" value="1"/>
</dbReference>
<dbReference type="Proteomes" id="UP001497516">
    <property type="component" value="Chromosome 2"/>
</dbReference>
<gene>
    <name evidence="2" type="ORF">LTRI10_LOCUS11104</name>
</gene>
<dbReference type="AlphaFoldDB" id="A0AAV2D4U9"/>
<keyword evidence="3" id="KW-1185">Reference proteome</keyword>
<evidence type="ECO:0000313" key="3">
    <source>
        <dbReference type="Proteomes" id="UP001497516"/>
    </source>
</evidence>
<dbReference type="InterPro" id="IPR043502">
    <property type="entry name" value="DNA/RNA_pol_sf"/>
</dbReference>
<organism evidence="2 3">
    <name type="scientific">Linum trigynum</name>
    <dbReference type="NCBI Taxonomy" id="586398"/>
    <lineage>
        <taxon>Eukaryota</taxon>
        <taxon>Viridiplantae</taxon>
        <taxon>Streptophyta</taxon>
        <taxon>Embryophyta</taxon>
        <taxon>Tracheophyta</taxon>
        <taxon>Spermatophyta</taxon>
        <taxon>Magnoliopsida</taxon>
        <taxon>eudicotyledons</taxon>
        <taxon>Gunneridae</taxon>
        <taxon>Pentapetalae</taxon>
        <taxon>rosids</taxon>
        <taxon>fabids</taxon>
        <taxon>Malpighiales</taxon>
        <taxon>Linaceae</taxon>
        <taxon>Linum</taxon>
    </lineage>
</organism>
<sequence length="255" mass="28637">MERGLKQGDPSSPFLFSLVMDILSRIIQRRLDAGLITSFFFDESVQRCQISHLLYADDTIIFCDATENEVFNVMAALICFECIMGLKINLSKSLMYPVGEVENIDRLAGILGCDWNFLHTVYLGLPLGAHPTSTSIWEPVLLKMQRKLEGWQGKYLSLGGRITLCNAVLASQPLYLCSLFKAPANIIAKMERIQKEFIWSGSSQEKKMHLVAWETYKVPKKLGGLGIADLGSHNVSLLVKWLWRFARKGMNDGGS</sequence>
<evidence type="ECO:0000259" key="1">
    <source>
        <dbReference type="PROSITE" id="PS50878"/>
    </source>
</evidence>
<proteinExistence type="predicted"/>
<protein>
    <recommendedName>
        <fullName evidence="1">Reverse transcriptase domain-containing protein</fullName>
    </recommendedName>
</protein>
<dbReference type="InterPro" id="IPR000477">
    <property type="entry name" value="RT_dom"/>
</dbReference>
<accession>A0AAV2D4U9</accession>
<name>A0AAV2D4U9_9ROSI</name>
<dbReference type="PROSITE" id="PS50878">
    <property type="entry name" value="RT_POL"/>
    <property type="match status" value="1"/>
</dbReference>
<reference evidence="2 3" key="1">
    <citation type="submission" date="2024-04" db="EMBL/GenBank/DDBJ databases">
        <authorList>
            <person name="Fracassetti M."/>
        </authorList>
    </citation>
    <scope>NUCLEOTIDE SEQUENCE [LARGE SCALE GENOMIC DNA]</scope>
</reference>
<dbReference type="PANTHER" id="PTHR33116:SF78">
    <property type="entry name" value="OS12G0587133 PROTEIN"/>
    <property type="match status" value="1"/>
</dbReference>
<evidence type="ECO:0000313" key="2">
    <source>
        <dbReference type="EMBL" id="CAL1367433.1"/>
    </source>
</evidence>
<dbReference type="SUPFAM" id="SSF56672">
    <property type="entry name" value="DNA/RNA polymerases"/>
    <property type="match status" value="1"/>
</dbReference>
<dbReference type="EMBL" id="OZ034815">
    <property type="protein sequence ID" value="CAL1367433.1"/>
    <property type="molecule type" value="Genomic_DNA"/>
</dbReference>